<feature type="region of interest" description="Disordered" evidence="1">
    <location>
        <begin position="19"/>
        <end position="69"/>
    </location>
</feature>
<dbReference type="Proteomes" id="UP001520140">
    <property type="component" value="Unassembled WGS sequence"/>
</dbReference>
<evidence type="ECO:0000259" key="2">
    <source>
        <dbReference type="Pfam" id="PF01656"/>
    </source>
</evidence>
<name>A0ABS7NX18_9NOCA</name>
<dbReference type="PANTHER" id="PTHR43384">
    <property type="entry name" value="SEPTUM SITE-DETERMINING PROTEIN MIND HOMOLOG, CHLOROPLASTIC-RELATED"/>
    <property type="match status" value="1"/>
</dbReference>
<proteinExistence type="predicted"/>
<dbReference type="Gene3D" id="3.40.50.300">
    <property type="entry name" value="P-loop containing nucleotide triphosphate hydrolases"/>
    <property type="match status" value="1"/>
</dbReference>
<comment type="caution">
    <text evidence="3">The sequence shown here is derived from an EMBL/GenBank/DDBJ whole genome shotgun (WGS) entry which is preliminary data.</text>
</comment>
<accession>A0ABS7NX18</accession>
<keyword evidence="4" id="KW-1185">Reference proteome</keyword>
<dbReference type="SUPFAM" id="SSF52540">
    <property type="entry name" value="P-loop containing nucleoside triphosphate hydrolases"/>
    <property type="match status" value="1"/>
</dbReference>
<dbReference type="Pfam" id="PF01656">
    <property type="entry name" value="CbiA"/>
    <property type="match status" value="1"/>
</dbReference>
<dbReference type="InterPro" id="IPR027417">
    <property type="entry name" value="P-loop_NTPase"/>
</dbReference>
<dbReference type="EMBL" id="JABUKG010000015">
    <property type="protein sequence ID" value="MBY6321910.1"/>
    <property type="molecule type" value="Genomic_DNA"/>
</dbReference>
<dbReference type="InterPro" id="IPR002586">
    <property type="entry name" value="CobQ/CobB/MinD/ParA_Nub-bd_dom"/>
</dbReference>
<feature type="domain" description="CobQ/CobB/MinD/ParA nucleotide binding" evidence="2">
    <location>
        <begin position="128"/>
        <end position="200"/>
    </location>
</feature>
<evidence type="ECO:0000313" key="3">
    <source>
        <dbReference type="EMBL" id="MBY6321910.1"/>
    </source>
</evidence>
<evidence type="ECO:0000313" key="4">
    <source>
        <dbReference type="Proteomes" id="UP001520140"/>
    </source>
</evidence>
<sequence length="373" mass="39768">MAQHPCRVDQRGRFRGDAVQSVHHQHGGVGPALLRRPELTNRPGLPRGWSGPGRAGRNRVTDGPTGLSHELTTSRLLRPVAPPPTAGWRRTVYDATGGRVNVGNSAREQRRLALERQVNSTLRGCHRVAVLSLKGGVGKTTVAAALGSTFASVRGDRVIAVDANPDSGTLSTRVPVETDRTVRDLLQYTHSIETYSGVRAFTSQNSHRLEVLASSTDPTLSEAFDARDYESVLSVLERFYNIVVTDCGTGLLHSAMRGVLHHADSIVLVASGSVDGARSASATLDWLDAHGYGPLVEQAVTVVDMARPGSKTVDVSSIVDHFGQRCRAVRVLPFDTHLAEGSVVDLDVLAPATRVALLETAAAVAAGFPAITH</sequence>
<gene>
    <name evidence="3" type="ORF">HQ605_13880</name>
</gene>
<reference evidence="3 4" key="1">
    <citation type="submission" date="2020-06" db="EMBL/GenBank/DDBJ databases">
        <title>Taxonomy, biology and ecology of Rhodococcus bacteria occurring in California pistachio and other woody hosts as revealed by genome sequence analyses.</title>
        <authorList>
            <person name="Gai Y."/>
            <person name="Riely B."/>
        </authorList>
    </citation>
    <scope>NUCLEOTIDE SEQUENCE [LARGE SCALE GENOMIC DNA]</scope>
    <source>
        <strain evidence="3 4">BP-284</strain>
    </source>
</reference>
<organism evidence="3 4">
    <name type="scientific">Rhodococcoides kroppenstedtii</name>
    <dbReference type="NCBI Taxonomy" id="293050"/>
    <lineage>
        <taxon>Bacteria</taxon>
        <taxon>Bacillati</taxon>
        <taxon>Actinomycetota</taxon>
        <taxon>Actinomycetes</taxon>
        <taxon>Mycobacteriales</taxon>
        <taxon>Nocardiaceae</taxon>
        <taxon>Rhodococcoides</taxon>
    </lineage>
</organism>
<dbReference type="PANTHER" id="PTHR43384:SF14">
    <property type="entry name" value="ESX-1 SECRETION-ASSOCIATED PROTEIN ESPI"/>
    <property type="match status" value="1"/>
</dbReference>
<dbReference type="InterPro" id="IPR050625">
    <property type="entry name" value="ParA/MinD_ATPase"/>
</dbReference>
<protein>
    <submittedName>
        <fullName evidence="3">MinD/ParA family protein</fullName>
    </submittedName>
</protein>
<evidence type="ECO:0000256" key="1">
    <source>
        <dbReference type="SAM" id="MobiDB-lite"/>
    </source>
</evidence>